<dbReference type="EMBL" id="CAJNOK010027773">
    <property type="protein sequence ID" value="CAF1425640.1"/>
    <property type="molecule type" value="Genomic_DNA"/>
</dbReference>
<accession>A0A8S2FDD7</accession>
<protein>
    <submittedName>
        <fullName evidence="1">Uncharacterized protein</fullName>
    </submittedName>
</protein>
<dbReference type="AlphaFoldDB" id="A0A8S2FDD7"/>
<dbReference type="InterPro" id="IPR038765">
    <property type="entry name" value="Papain-like_cys_pep_sf"/>
</dbReference>
<evidence type="ECO:0000313" key="2">
    <source>
        <dbReference type="EMBL" id="CAF4224897.1"/>
    </source>
</evidence>
<reference evidence="1" key="1">
    <citation type="submission" date="2021-02" db="EMBL/GenBank/DDBJ databases">
        <authorList>
            <person name="Nowell W R."/>
        </authorList>
    </citation>
    <scope>NUCLEOTIDE SEQUENCE</scope>
</reference>
<dbReference type="SUPFAM" id="SSF54001">
    <property type="entry name" value="Cysteine proteinases"/>
    <property type="match status" value="1"/>
</dbReference>
<dbReference type="Gene3D" id="3.90.70.10">
    <property type="entry name" value="Cysteine proteinases"/>
    <property type="match status" value="1"/>
</dbReference>
<dbReference type="EMBL" id="CAJOBA010049546">
    <property type="protein sequence ID" value="CAF4224897.1"/>
    <property type="molecule type" value="Genomic_DNA"/>
</dbReference>
<evidence type="ECO:0000313" key="3">
    <source>
        <dbReference type="Proteomes" id="UP000677228"/>
    </source>
</evidence>
<evidence type="ECO:0000313" key="1">
    <source>
        <dbReference type="EMBL" id="CAF1425640.1"/>
    </source>
</evidence>
<gene>
    <name evidence="1" type="ORF">OVA965_LOCUS33843</name>
    <name evidence="2" type="ORF">TMI583_LOCUS34746</name>
</gene>
<proteinExistence type="predicted"/>
<sequence>SPSCTSSVTLEQFGQSGCKRGTFSKEQPHCAVEYLMFLDSGIPMSVSRLFIFYTARVMEEKTQHIGNSGVTIESGIKALQKFGVCKQSTWPYDSRSVNRIPSQKAFEEAQRITIEPIQVQMDLNTMRECLAMGYPFSFGLKLFFYEIGRVKRGLHPYAASDREDFEQEGISCRVGGRIR</sequence>
<comment type="caution">
    <text evidence="1">The sequence shown here is derived from an EMBL/GenBank/DDBJ whole genome shotgun (WGS) entry which is preliminary data.</text>
</comment>
<organism evidence="1 3">
    <name type="scientific">Didymodactylos carnosus</name>
    <dbReference type="NCBI Taxonomy" id="1234261"/>
    <lineage>
        <taxon>Eukaryota</taxon>
        <taxon>Metazoa</taxon>
        <taxon>Spiralia</taxon>
        <taxon>Gnathifera</taxon>
        <taxon>Rotifera</taxon>
        <taxon>Eurotatoria</taxon>
        <taxon>Bdelloidea</taxon>
        <taxon>Philodinida</taxon>
        <taxon>Philodinidae</taxon>
        <taxon>Didymodactylos</taxon>
    </lineage>
</organism>
<dbReference type="Proteomes" id="UP000682733">
    <property type="component" value="Unassembled WGS sequence"/>
</dbReference>
<dbReference type="Proteomes" id="UP000677228">
    <property type="component" value="Unassembled WGS sequence"/>
</dbReference>
<name>A0A8S2FDD7_9BILA</name>
<feature type="non-terminal residue" evidence="1">
    <location>
        <position position="1"/>
    </location>
</feature>